<organism evidence="1 2">
    <name type="scientific">Burkholderia contaminans LMG 23361</name>
    <dbReference type="NCBI Taxonomy" id="1334628"/>
    <lineage>
        <taxon>Bacteria</taxon>
        <taxon>Pseudomonadati</taxon>
        <taxon>Pseudomonadota</taxon>
        <taxon>Betaproteobacteria</taxon>
        <taxon>Burkholderiales</taxon>
        <taxon>Burkholderiaceae</taxon>
        <taxon>Burkholderia</taxon>
        <taxon>Burkholderia cepacia complex</taxon>
    </lineage>
</organism>
<evidence type="ECO:0000313" key="1">
    <source>
        <dbReference type="EMBL" id="KKL36368.1"/>
    </source>
</evidence>
<gene>
    <name evidence="1" type="ORF">WR31_24495</name>
</gene>
<proteinExistence type="predicted"/>
<evidence type="ECO:0000313" key="2">
    <source>
        <dbReference type="Proteomes" id="UP000034400"/>
    </source>
</evidence>
<sequence>MLFLSGLTTALVRAILEKFMNTKSNKASKLRQTQVAALIGRIFVHCTATDVDQVVARVMGVHPEADATSEPFEYQMRGVGCIDSKAIVSSEFADASVGSVRRLLEAALSADGITEWKPGTAAIRLAAHEEPPEFDIQFEDMGFTSSDLTDRELSDVEAQSFTEAAIKENTLPEGVVAVVRGYITEDDNQDGDERKVFACVTLRIRAENDDAAETFRPPKGLLAAMADMMARNPDGGIDLALEGNWEVSVGSAELVGDSPIVTAESPYNGELCIRAAKEHGENSDPDHEVGDLQDYLRDMWKLLTPEQRDAYFKLDSVIDRLELGLSSEEFDSLYNEVGETQSLVKSS</sequence>
<protein>
    <submittedName>
        <fullName evidence="1">Uncharacterized protein</fullName>
    </submittedName>
</protein>
<dbReference type="Proteomes" id="UP000034400">
    <property type="component" value="Unassembled WGS sequence"/>
</dbReference>
<dbReference type="AlphaFoldDB" id="A0ABD4APT2"/>
<dbReference type="EMBL" id="LASD01000010">
    <property type="protein sequence ID" value="KKL36368.1"/>
    <property type="molecule type" value="Genomic_DNA"/>
</dbReference>
<comment type="caution">
    <text evidence="1">The sequence shown here is derived from an EMBL/GenBank/DDBJ whole genome shotgun (WGS) entry which is preliminary data.</text>
</comment>
<reference evidence="1 2" key="1">
    <citation type="submission" date="2015-03" db="EMBL/GenBank/DDBJ databases">
        <title>Draft genome sequences of the Burkholderia contaminans strains LMG 23361 and FFH2055 and Burkholderia cenocepacia K56-2.</title>
        <authorList>
            <person name="Bloodworth R.A."/>
            <person name="Selin C."/>
            <person name="Lopez De Volder M.A."/>
            <person name="Degrossi J."/>
            <person name="Drevinek P."/>
            <person name="Galanternik L."/>
            <person name="Cardona S.T."/>
        </authorList>
    </citation>
    <scope>NUCLEOTIDE SEQUENCE [LARGE SCALE GENOMIC DNA]</scope>
    <source>
        <strain evidence="1 2">LMG 23361</strain>
    </source>
</reference>
<accession>A0ABD4APT2</accession>
<name>A0ABD4APT2_9BURK</name>